<keyword evidence="2" id="KW-1185">Reference proteome</keyword>
<dbReference type="SUPFAM" id="SSF52540">
    <property type="entry name" value="P-loop containing nucleoside triphosphate hydrolases"/>
    <property type="match status" value="1"/>
</dbReference>
<accession>A0A8S3V5P1</accession>
<organism evidence="1 2">
    <name type="scientific">Mytilus edulis</name>
    <name type="common">Blue mussel</name>
    <dbReference type="NCBI Taxonomy" id="6550"/>
    <lineage>
        <taxon>Eukaryota</taxon>
        <taxon>Metazoa</taxon>
        <taxon>Spiralia</taxon>
        <taxon>Lophotrochozoa</taxon>
        <taxon>Mollusca</taxon>
        <taxon>Bivalvia</taxon>
        <taxon>Autobranchia</taxon>
        <taxon>Pteriomorphia</taxon>
        <taxon>Mytilida</taxon>
        <taxon>Mytiloidea</taxon>
        <taxon>Mytilidae</taxon>
        <taxon>Mytilinae</taxon>
        <taxon>Mytilus</taxon>
    </lineage>
</organism>
<comment type="caution">
    <text evidence="1">The sequence shown here is derived from an EMBL/GenBank/DDBJ whole genome shotgun (WGS) entry which is preliminary data.</text>
</comment>
<reference evidence="1" key="1">
    <citation type="submission" date="2021-03" db="EMBL/GenBank/DDBJ databases">
        <authorList>
            <person name="Bekaert M."/>
        </authorList>
    </citation>
    <scope>NUCLEOTIDE SEQUENCE</scope>
</reference>
<name>A0A8S3V5P1_MYTED</name>
<protein>
    <submittedName>
        <fullName evidence="1">Uncharacterized protein</fullName>
    </submittedName>
</protein>
<dbReference type="InterPro" id="IPR027417">
    <property type="entry name" value="P-loop_NTPase"/>
</dbReference>
<evidence type="ECO:0000313" key="2">
    <source>
        <dbReference type="Proteomes" id="UP000683360"/>
    </source>
</evidence>
<dbReference type="AlphaFoldDB" id="A0A8S3V5P1"/>
<proteinExistence type="predicted"/>
<dbReference type="PANTHER" id="PTHR14241">
    <property type="entry name" value="INTERFERON-INDUCED PROTEIN 44"/>
    <property type="match status" value="1"/>
</dbReference>
<evidence type="ECO:0000313" key="1">
    <source>
        <dbReference type="EMBL" id="CAG2253399.1"/>
    </source>
</evidence>
<dbReference type="EMBL" id="CAJPWZ010003150">
    <property type="protein sequence ID" value="CAG2253399.1"/>
    <property type="molecule type" value="Genomic_DNA"/>
</dbReference>
<sequence>MKDLLSYKEEIKSDMKHNTAILKTNLCLARLENLIKFMEFFKISGRKRVSDVGKSIRDIGFKTLTLTSEMKTIKRKMIHATRFPLFNSTETQTDELCVATNVDIMRLETRDQTIYTVDVIEIEADATLTDSVSHCSDTKTTKTTKESDSCFTENVNLKETIFVREKFFEMDIENDPIVPDTKTDLQLWDEQKLHDLLNELIHYQPLKGVAITEDDEKNIDVPYVNILLVGPTESGKSSYILLVYCWKKRHQPKFRICIYRGSDNDEKDENKTETDIQYIIKGHITHDYVFTGDSISAENPNYRRHPMIKDKVHCVVFVFDSSKLPIMTKVQETAQVQKSLNAANIPQLILMNNIGKLSKMIQKDVSKVFQSENIQLQTQHVSKVLGLPAYSVLPMENIHYDHTGNTALEILTLYNLRQMLRATDDFLLNNHDDLEQDKYERGNQVSIDVQFL</sequence>
<dbReference type="PANTHER" id="PTHR14241:SF32">
    <property type="entry name" value="VWFA DOMAIN-CONTAINING PROTEIN-RELATED"/>
    <property type="match status" value="1"/>
</dbReference>
<dbReference type="Proteomes" id="UP000683360">
    <property type="component" value="Unassembled WGS sequence"/>
</dbReference>
<dbReference type="OrthoDB" id="25620at2759"/>
<dbReference type="Gene3D" id="3.40.50.300">
    <property type="entry name" value="P-loop containing nucleotide triphosphate hydrolases"/>
    <property type="match status" value="1"/>
</dbReference>
<gene>
    <name evidence="1" type="ORF">MEDL_64956</name>
</gene>